<accession>A0AAD8ZWB3</accession>
<dbReference type="Proteomes" id="UP001239994">
    <property type="component" value="Unassembled WGS sequence"/>
</dbReference>
<comment type="caution">
    <text evidence="5">The sequence shown here is derived from an EMBL/GenBank/DDBJ whole genome shotgun (WGS) entry which is preliminary data.</text>
</comment>
<dbReference type="Pfam" id="PF06312">
    <property type="entry name" value="Neurexophilin"/>
    <property type="match status" value="1"/>
</dbReference>
<dbReference type="AlphaFoldDB" id="A0AAD8ZWB3"/>
<evidence type="ECO:0000313" key="6">
    <source>
        <dbReference type="Proteomes" id="UP001239994"/>
    </source>
</evidence>
<keyword evidence="6" id="KW-1185">Reference proteome</keyword>
<name>A0AAD8ZWB3_9TELE</name>
<evidence type="ECO:0000256" key="3">
    <source>
        <dbReference type="ARBA" id="ARBA00022525"/>
    </source>
</evidence>
<evidence type="ECO:0000256" key="4">
    <source>
        <dbReference type="ARBA" id="ARBA00039997"/>
    </source>
</evidence>
<dbReference type="InterPro" id="IPR026845">
    <property type="entry name" value="NXPH/NXPE"/>
</dbReference>
<evidence type="ECO:0000256" key="2">
    <source>
        <dbReference type="ARBA" id="ARBA00008118"/>
    </source>
</evidence>
<protein>
    <recommendedName>
        <fullName evidence="4">Neurexophilin-1</fullName>
    </recommendedName>
</protein>
<reference evidence="5" key="1">
    <citation type="submission" date="2023-03" db="EMBL/GenBank/DDBJ databases">
        <title>Electrophorus voltai genome.</title>
        <authorList>
            <person name="Bian C."/>
        </authorList>
    </citation>
    <scope>NUCLEOTIDE SEQUENCE</scope>
    <source>
        <strain evidence="5">CB-2022</strain>
        <tissue evidence="5">Muscle</tissue>
    </source>
</reference>
<proteinExistence type="inferred from homology"/>
<dbReference type="GO" id="GO:0005102">
    <property type="term" value="F:signaling receptor binding"/>
    <property type="evidence" value="ECO:0007669"/>
    <property type="project" value="TreeGrafter"/>
</dbReference>
<dbReference type="EMBL" id="JAROKS010000001">
    <property type="protein sequence ID" value="KAK1806155.1"/>
    <property type="molecule type" value="Genomic_DNA"/>
</dbReference>
<comment type="similarity">
    <text evidence="2">Belongs to the neurexophilin family.</text>
</comment>
<dbReference type="GO" id="GO:0005576">
    <property type="term" value="C:extracellular region"/>
    <property type="evidence" value="ECO:0007669"/>
    <property type="project" value="UniProtKB-SubCell"/>
</dbReference>
<dbReference type="PANTHER" id="PTHR17103:SF13">
    <property type="entry name" value="NEUREXOPHILIN-1"/>
    <property type="match status" value="1"/>
</dbReference>
<organism evidence="5 6">
    <name type="scientific">Electrophorus voltai</name>
    <dbReference type="NCBI Taxonomy" id="2609070"/>
    <lineage>
        <taxon>Eukaryota</taxon>
        <taxon>Metazoa</taxon>
        <taxon>Chordata</taxon>
        <taxon>Craniata</taxon>
        <taxon>Vertebrata</taxon>
        <taxon>Euteleostomi</taxon>
        <taxon>Actinopterygii</taxon>
        <taxon>Neopterygii</taxon>
        <taxon>Teleostei</taxon>
        <taxon>Ostariophysi</taxon>
        <taxon>Gymnotiformes</taxon>
        <taxon>Gymnotoidei</taxon>
        <taxon>Gymnotidae</taxon>
        <taxon>Electrophorus</taxon>
    </lineage>
</organism>
<gene>
    <name evidence="5" type="ORF">P4O66_000048</name>
</gene>
<evidence type="ECO:0000256" key="1">
    <source>
        <dbReference type="ARBA" id="ARBA00004613"/>
    </source>
</evidence>
<sequence length="248" mass="28167">MFSAYSLLYFMILPTIYETIEENIQNMSDFQKIKRFESAGSSDSKTLQPSSLRNIGSWLPLYPSPEKFVSKQELGDWLPTYPGPHPRVEQAKRQPPVKLRKMFGWGDFHCSIKTTTLEMLIKGKIVDLGNGTFSVYFTSNTTGFGNVSVGLTPPAKVVEFDLMPQTVVQPVKSRLFNCKVESEKVEQSSRGSKGCNSQRTHSHVSWLCSKPFKVICVYISFYSVDYKLLKKVCPDYNYQSDTPYFLSG</sequence>
<dbReference type="InterPro" id="IPR010450">
    <property type="entry name" value="Nxph"/>
</dbReference>
<evidence type="ECO:0000313" key="5">
    <source>
        <dbReference type="EMBL" id="KAK1806155.1"/>
    </source>
</evidence>
<comment type="subcellular location">
    <subcellularLocation>
        <location evidence="1">Secreted</location>
    </subcellularLocation>
</comment>
<dbReference type="PANTHER" id="PTHR17103">
    <property type="entry name" value="NEUREXOPHILIN"/>
    <property type="match status" value="1"/>
</dbReference>
<keyword evidence="3" id="KW-0964">Secreted</keyword>